<dbReference type="STRING" id="530564.Psta_3389"/>
<feature type="domain" description="Pyrrolo-quinoline quinone repeat" evidence="2">
    <location>
        <begin position="88"/>
        <end position="347"/>
    </location>
</feature>
<dbReference type="SUPFAM" id="SSF50998">
    <property type="entry name" value="Quinoprotein alcohol dehydrogenase-like"/>
    <property type="match status" value="1"/>
</dbReference>
<reference evidence="3 4" key="1">
    <citation type="journal article" date="2009" name="Stand. Genomic Sci.">
        <title>Complete genome sequence of Pirellula staleyi type strain (ATCC 27377).</title>
        <authorList>
            <person name="Clum A."/>
            <person name="Tindall B.J."/>
            <person name="Sikorski J."/>
            <person name="Ivanova N."/>
            <person name="Mavrommatis K."/>
            <person name="Lucas S."/>
            <person name="Glavina del Rio T."/>
            <person name="Nolan M."/>
            <person name="Chen F."/>
            <person name="Tice H."/>
            <person name="Pitluck S."/>
            <person name="Cheng J.F."/>
            <person name="Chertkov O."/>
            <person name="Brettin T."/>
            <person name="Han C."/>
            <person name="Detter J.C."/>
            <person name="Kuske C."/>
            <person name="Bruce D."/>
            <person name="Goodwin L."/>
            <person name="Ovchinikova G."/>
            <person name="Pati A."/>
            <person name="Mikhailova N."/>
            <person name="Chen A."/>
            <person name="Palaniappan K."/>
            <person name="Land M."/>
            <person name="Hauser L."/>
            <person name="Chang Y.J."/>
            <person name="Jeffries C.D."/>
            <person name="Chain P."/>
            <person name="Rohde M."/>
            <person name="Goker M."/>
            <person name="Bristow J."/>
            <person name="Eisen J.A."/>
            <person name="Markowitz V."/>
            <person name="Hugenholtz P."/>
            <person name="Kyrpides N.C."/>
            <person name="Klenk H.P."/>
            <person name="Lapidus A."/>
        </authorList>
    </citation>
    <scope>NUCLEOTIDE SEQUENCE [LARGE SCALE GENOMIC DNA]</scope>
    <source>
        <strain evidence="4">ATCC 27377 / DSM 6068 / ICPB 4128</strain>
    </source>
</reference>
<dbReference type="Proteomes" id="UP000001887">
    <property type="component" value="Chromosome"/>
</dbReference>
<dbReference type="Pfam" id="PF13360">
    <property type="entry name" value="PQQ_2"/>
    <property type="match status" value="1"/>
</dbReference>
<dbReference type="EMBL" id="CP001848">
    <property type="protein sequence ID" value="ADB18053.1"/>
    <property type="molecule type" value="Genomic_DNA"/>
</dbReference>
<dbReference type="PANTHER" id="PTHR34512:SF30">
    <property type="entry name" value="OUTER MEMBRANE PROTEIN ASSEMBLY FACTOR BAMB"/>
    <property type="match status" value="1"/>
</dbReference>
<dbReference type="InterPro" id="IPR002372">
    <property type="entry name" value="PQQ_rpt_dom"/>
</dbReference>
<evidence type="ECO:0000313" key="4">
    <source>
        <dbReference type="Proteomes" id="UP000001887"/>
    </source>
</evidence>
<evidence type="ECO:0000256" key="1">
    <source>
        <dbReference type="SAM" id="SignalP"/>
    </source>
</evidence>
<accession>D2QXX6</accession>
<dbReference type="OrthoDB" id="229752at2"/>
<protein>
    <recommendedName>
        <fullName evidence="2">Pyrrolo-quinoline quinone repeat domain-containing protein</fullName>
    </recommendedName>
</protein>
<feature type="signal peptide" evidence="1">
    <location>
        <begin position="1"/>
        <end position="22"/>
    </location>
</feature>
<evidence type="ECO:0000313" key="3">
    <source>
        <dbReference type="EMBL" id="ADB18053.1"/>
    </source>
</evidence>
<evidence type="ECO:0000259" key="2">
    <source>
        <dbReference type="Pfam" id="PF13360"/>
    </source>
</evidence>
<keyword evidence="4" id="KW-1185">Reference proteome</keyword>
<dbReference type="PANTHER" id="PTHR34512">
    <property type="entry name" value="CELL SURFACE PROTEIN"/>
    <property type="match status" value="1"/>
</dbReference>
<sequence precursor="true">MSIRRKLATLLMVMGTSATLVAAEPAGSWPQWRGPDRTGISSETGLLKDWSAKAPTLVWSVEGMGDGYASVSIADGMIYTTGNFADGQGVTCTSAETGKVVWTSKITSEPPKHSYEGSRCTPTIDGPHLYCVASSGAIVCLKRDGGEVVWKRDFKSEFGGKMMSGWGYSESPLVDGDWVLCTPGGKEAMVVALHKLTGDTVWQAAVPAIEGKGKDGAGYSSIIISNAAGVKQYVQLTGRGLVGIEAATGKFLWSYNDVANDVANIPTPIASGDYIFSSTGYQTGSALLKLVKEGTEIKAEEQYFLNADVLQNHHGGMILKDGHIYCGHRHNNGFPICVEMSTGKVVWGGETRGVGKGSAAVTLADGNLIFRYESGEVALIECTTEGYKLKGSFTPEYVSKKPCWAHPVVAGKRLYLREQDKLMCYDIKE</sequence>
<dbReference type="InterPro" id="IPR011047">
    <property type="entry name" value="Quinoprotein_ADH-like_sf"/>
</dbReference>
<dbReference type="KEGG" id="psl:Psta_3389"/>
<dbReference type="Gene3D" id="2.130.10.10">
    <property type="entry name" value="YVTN repeat-like/Quinoprotein amine dehydrogenase"/>
    <property type="match status" value="1"/>
</dbReference>
<organism evidence="3 4">
    <name type="scientific">Pirellula staleyi (strain ATCC 27377 / DSM 6068 / ICPB 4128)</name>
    <name type="common">Pirella staleyi</name>
    <dbReference type="NCBI Taxonomy" id="530564"/>
    <lineage>
        <taxon>Bacteria</taxon>
        <taxon>Pseudomonadati</taxon>
        <taxon>Planctomycetota</taxon>
        <taxon>Planctomycetia</taxon>
        <taxon>Pirellulales</taxon>
        <taxon>Pirellulaceae</taxon>
        <taxon>Pirellula</taxon>
    </lineage>
</organism>
<dbReference type="eggNOG" id="COG1520">
    <property type="taxonomic scope" value="Bacteria"/>
</dbReference>
<feature type="chain" id="PRO_5003035862" description="Pyrrolo-quinoline quinone repeat domain-containing protein" evidence="1">
    <location>
        <begin position="23"/>
        <end position="429"/>
    </location>
</feature>
<dbReference type="AlphaFoldDB" id="D2QXX6"/>
<dbReference type="InterPro" id="IPR015943">
    <property type="entry name" value="WD40/YVTN_repeat-like_dom_sf"/>
</dbReference>
<name>D2QXX6_PIRSD</name>
<gene>
    <name evidence="3" type="ordered locus">Psta_3389</name>
</gene>
<keyword evidence="1" id="KW-0732">Signal</keyword>
<proteinExistence type="predicted"/>
<dbReference type="HOGENOM" id="CLU_027480_2_2_0"/>